<feature type="domain" description="Methyltransferase" evidence="3">
    <location>
        <begin position="48"/>
        <end position="143"/>
    </location>
</feature>
<dbReference type="RefSeq" id="WP_353647734.1">
    <property type="nucleotide sequence ID" value="NZ_CP159218.1"/>
</dbReference>
<proteinExistence type="predicted"/>
<dbReference type="EMBL" id="CP159218">
    <property type="protein sequence ID" value="XCG62119.1"/>
    <property type="molecule type" value="Genomic_DNA"/>
</dbReference>
<dbReference type="EC" id="2.1.-.-" evidence="4"/>
<evidence type="ECO:0000313" key="4">
    <source>
        <dbReference type="EMBL" id="XCG62119.1"/>
    </source>
</evidence>
<evidence type="ECO:0000259" key="3">
    <source>
        <dbReference type="Pfam" id="PF13649"/>
    </source>
</evidence>
<organism evidence="4">
    <name type="scientific">Nakamurella sp. A5-74</name>
    <dbReference type="NCBI Taxonomy" id="3158264"/>
    <lineage>
        <taxon>Bacteria</taxon>
        <taxon>Bacillati</taxon>
        <taxon>Actinomycetota</taxon>
        <taxon>Actinomycetes</taxon>
        <taxon>Nakamurellales</taxon>
        <taxon>Nakamurellaceae</taxon>
        <taxon>Nakamurella</taxon>
    </lineage>
</organism>
<accession>A0AAU8DKS6</accession>
<evidence type="ECO:0000256" key="1">
    <source>
        <dbReference type="ARBA" id="ARBA00022603"/>
    </source>
</evidence>
<protein>
    <submittedName>
        <fullName evidence="4">Class I SAM-dependent methyltransferase</fullName>
        <ecNumber evidence="4">2.1.-.-</ecNumber>
    </submittedName>
</protein>
<dbReference type="GO" id="GO:0008168">
    <property type="term" value="F:methyltransferase activity"/>
    <property type="evidence" value="ECO:0007669"/>
    <property type="project" value="UniProtKB-KW"/>
</dbReference>
<dbReference type="PANTHER" id="PTHR43861:SF1">
    <property type="entry name" value="TRANS-ACONITATE 2-METHYLTRANSFERASE"/>
    <property type="match status" value="1"/>
</dbReference>
<keyword evidence="2 4" id="KW-0808">Transferase</keyword>
<evidence type="ECO:0000256" key="2">
    <source>
        <dbReference type="ARBA" id="ARBA00022679"/>
    </source>
</evidence>
<dbReference type="GO" id="GO:0032259">
    <property type="term" value="P:methylation"/>
    <property type="evidence" value="ECO:0007669"/>
    <property type="project" value="UniProtKB-KW"/>
</dbReference>
<dbReference type="InterPro" id="IPR041698">
    <property type="entry name" value="Methyltransf_25"/>
</dbReference>
<dbReference type="AlphaFoldDB" id="A0AAU8DKS6"/>
<dbReference type="Pfam" id="PF13649">
    <property type="entry name" value="Methyltransf_25"/>
    <property type="match status" value="1"/>
</dbReference>
<dbReference type="Gene3D" id="3.40.50.150">
    <property type="entry name" value="Vaccinia Virus protein VP39"/>
    <property type="match status" value="1"/>
</dbReference>
<reference evidence="4" key="1">
    <citation type="submission" date="2024-05" db="EMBL/GenBank/DDBJ databases">
        <authorList>
            <person name="Cai S.Y."/>
            <person name="Jin L.M."/>
            <person name="Li H.R."/>
        </authorList>
    </citation>
    <scope>NUCLEOTIDE SEQUENCE</scope>
    <source>
        <strain evidence="4">A5-74</strain>
    </source>
</reference>
<keyword evidence="1 4" id="KW-0489">Methyltransferase</keyword>
<dbReference type="PANTHER" id="PTHR43861">
    <property type="entry name" value="TRANS-ACONITATE 2-METHYLTRANSFERASE-RELATED"/>
    <property type="match status" value="1"/>
</dbReference>
<name>A0AAU8DKS6_9ACTN</name>
<dbReference type="SUPFAM" id="SSF53335">
    <property type="entry name" value="S-adenosyl-L-methionine-dependent methyltransferases"/>
    <property type="match status" value="1"/>
</dbReference>
<gene>
    <name evidence="4" type="ORF">ABLG96_12615</name>
</gene>
<sequence>MTDNAVARIRSLFDELSAVYDPADVPFFGPIAAGLVELLAPVPGERALDLGCGTGAVTLPLAAAVGHTGSVTAVDISDGMIELLDQAVARHRLSQVVTERADVSEPDPSWGTFDVVTASLVLFFLPEPLAALQRWAARVADGGRIGISTFGPQDDVWRAVDASFAPYLPAAMLDARTSGAAGPFADDAGVEQLFRSAGITAVRTVTTPVTVAFDDVDGWRRWSMTTGQRQMWARIPAVDQDDFLERAAALLAAARAPGGRIELTQQVRYTVGTVER</sequence>
<dbReference type="InterPro" id="IPR029063">
    <property type="entry name" value="SAM-dependent_MTases_sf"/>
</dbReference>
<dbReference type="CDD" id="cd02440">
    <property type="entry name" value="AdoMet_MTases"/>
    <property type="match status" value="1"/>
</dbReference>